<comment type="caution">
    <text evidence="1">The sequence shown here is derived from an EMBL/GenBank/DDBJ whole genome shotgun (WGS) entry which is preliminary data.</text>
</comment>
<organism evidence="1 2">
    <name type="scientific">Bauhinia variegata</name>
    <name type="common">Purple orchid tree</name>
    <name type="synonym">Phanera variegata</name>
    <dbReference type="NCBI Taxonomy" id="167791"/>
    <lineage>
        <taxon>Eukaryota</taxon>
        <taxon>Viridiplantae</taxon>
        <taxon>Streptophyta</taxon>
        <taxon>Embryophyta</taxon>
        <taxon>Tracheophyta</taxon>
        <taxon>Spermatophyta</taxon>
        <taxon>Magnoliopsida</taxon>
        <taxon>eudicotyledons</taxon>
        <taxon>Gunneridae</taxon>
        <taxon>Pentapetalae</taxon>
        <taxon>rosids</taxon>
        <taxon>fabids</taxon>
        <taxon>Fabales</taxon>
        <taxon>Fabaceae</taxon>
        <taxon>Cercidoideae</taxon>
        <taxon>Cercideae</taxon>
        <taxon>Bauhiniinae</taxon>
        <taxon>Bauhinia</taxon>
    </lineage>
</organism>
<accession>A0ACB9KLT7</accession>
<protein>
    <submittedName>
        <fullName evidence="1">Uncharacterized protein</fullName>
    </submittedName>
</protein>
<proteinExistence type="predicted"/>
<dbReference type="Proteomes" id="UP000828941">
    <property type="component" value="Chromosome 14"/>
</dbReference>
<dbReference type="EMBL" id="CM039439">
    <property type="protein sequence ID" value="KAI4298019.1"/>
    <property type="molecule type" value="Genomic_DNA"/>
</dbReference>
<sequence length="218" mass="25158">MSKDTLQSITTPPHSIIREVVLASVEMLERIPSLLKRAFSFEVNSWYLRVTADIPKGQADKHGVLWYPRVRYCFDENNEMFSRHDCARFLQEVVPNDPFPEFDSVTPYLGRIGQSVEGGGKRRLFAIGNWVNQRLLHPFHKWLMELLRTLPMDGTFNQTRPLERLVGAKTVYSVDLKSATDRWPFLFQNAFVDGTYVCSWRVQAFGWTPIYGGLGENP</sequence>
<keyword evidence="2" id="KW-1185">Reference proteome</keyword>
<name>A0ACB9KLT7_BAUVA</name>
<reference evidence="1 2" key="1">
    <citation type="journal article" date="2022" name="DNA Res.">
        <title>Chromosomal-level genome assembly of the orchid tree Bauhinia variegata (Leguminosae; Cercidoideae) supports the allotetraploid origin hypothesis of Bauhinia.</title>
        <authorList>
            <person name="Zhong Y."/>
            <person name="Chen Y."/>
            <person name="Zheng D."/>
            <person name="Pang J."/>
            <person name="Liu Y."/>
            <person name="Luo S."/>
            <person name="Meng S."/>
            <person name="Qian L."/>
            <person name="Wei D."/>
            <person name="Dai S."/>
            <person name="Zhou R."/>
        </authorList>
    </citation>
    <scope>NUCLEOTIDE SEQUENCE [LARGE SCALE GENOMIC DNA]</scope>
    <source>
        <strain evidence="1">BV-YZ2020</strain>
    </source>
</reference>
<gene>
    <name evidence="1" type="ORF">L6164_037871</name>
</gene>
<evidence type="ECO:0000313" key="2">
    <source>
        <dbReference type="Proteomes" id="UP000828941"/>
    </source>
</evidence>
<evidence type="ECO:0000313" key="1">
    <source>
        <dbReference type="EMBL" id="KAI4298019.1"/>
    </source>
</evidence>